<dbReference type="CDD" id="cd06558">
    <property type="entry name" value="crotonase-like"/>
    <property type="match status" value="1"/>
</dbReference>
<dbReference type="Proteomes" id="UP001596119">
    <property type="component" value="Unassembled WGS sequence"/>
</dbReference>
<dbReference type="Gene3D" id="3.90.226.10">
    <property type="entry name" value="2-enoyl-CoA Hydratase, Chain A, domain 1"/>
    <property type="match status" value="1"/>
</dbReference>
<dbReference type="SUPFAM" id="SSF52096">
    <property type="entry name" value="ClpP/crotonase"/>
    <property type="match status" value="1"/>
</dbReference>
<gene>
    <name evidence="1" type="ORF">ACFQH9_04630</name>
</gene>
<sequence>MSKVQLSRFDHVAVVEFANGPYNYFTVELLDEIADRLDQAREEGFRAAVLASEGRHFCAGADFSSIGPSVAERSENSQRTYTAAARIFAQPLPVVAAVQGAAIGGGLGLACVADFRVVTPTTRLEANFTRLGFHPGFGLSVRLPGLVGEQKALLLLMEGRRVDGQEAVSIGLAERLAEPEALVDAAISFAAQLAARAPLAVQSVRATLRHDLVRDVERAMAWEAAEQRRLWATEDAAIGMKAAQQRETPEFVGR</sequence>
<proteinExistence type="predicted"/>
<dbReference type="EMBL" id="JBHSQK010000007">
    <property type="protein sequence ID" value="MFC5947558.1"/>
    <property type="molecule type" value="Genomic_DNA"/>
</dbReference>
<keyword evidence="2" id="KW-1185">Reference proteome</keyword>
<dbReference type="PANTHER" id="PTHR11941">
    <property type="entry name" value="ENOYL-COA HYDRATASE-RELATED"/>
    <property type="match status" value="1"/>
</dbReference>
<dbReference type="Pfam" id="PF00378">
    <property type="entry name" value="ECH_1"/>
    <property type="match status" value="1"/>
</dbReference>
<dbReference type="InterPro" id="IPR001753">
    <property type="entry name" value="Enoyl-CoA_hydra/iso"/>
</dbReference>
<organism evidence="1 2">
    <name type="scientific">Pseudonocardia lutea</name>
    <dbReference type="NCBI Taxonomy" id="2172015"/>
    <lineage>
        <taxon>Bacteria</taxon>
        <taxon>Bacillati</taxon>
        <taxon>Actinomycetota</taxon>
        <taxon>Actinomycetes</taxon>
        <taxon>Pseudonocardiales</taxon>
        <taxon>Pseudonocardiaceae</taxon>
        <taxon>Pseudonocardia</taxon>
    </lineage>
</organism>
<protein>
    <submittedName>
        <fullName evidence="1">Enoyl-CoA hydratase/isomerase family protein</fullName>
    </submittedName>
</protein>
<dbReference type="PANTHER" id="PTHR11941:SF54">
    <property type="entry name" value="ENOYL-COA HYDRATASE, MITOCHONDRIAL"/>
    <property type="match status" value="1"/>
</dbReference>
<dbReference type="InterPro" id="IPR029045">
    <property type="entry name" value="ClpP/crotonase-like_dom_sf"/>
</dbReference>
<reference evidence="2" key="1">
    <citation type="journal article" date="2019" name="Int. J. Syst. Evol. Microbiol.">
        <title>The Global Catalogue of Microorganisms (GCM) 10K type strain sequencing project: providing services to taxonomists for standard genome sequencing and annotation.</title>
        <authorList>
            <consortium name="The Broad Institute Genomics Platform"/>
            <consortium name="The Broad Institute Genome Sequencing Center for Infectious Disease"/>
            <person name="Wu L."/>
            <person name="Ma J."/>
        </authorList>
    </citation>
    <scope>NUCLEOTIDE SEQUENCE [LARGE SCALE GENOMIC DNA]</scope>
    <source>
        <strain evidence="2">CGMCC 4.7397</strain>
    </source>
</reference>
<dbReference type="RefSeq" id="WP_379564518.1">
    <property type="nucleotide sequence ID" value="NZ_JBHSQK010000007.1"/>
</dbReference>
<name>A0ABW1I1R1_9PSEU</name>
<accession>A0ABW1I1R1</accession>
<evidence type="ECO:0000313" key="2">
    <source>
        <dbReference type="Proteomes" id="UP001596119"/>
    </source>
</evidence>
<evidence type="ECO:0000313" key="1">
    <source>
        <dbReference type="EMBL" id="MFC5947558.1"/>
    </source>
</evidence>
<comment type="caution">
    <text evidence="1">The sequence shown here is derived from an EMBL/GenBank/DDBJ whole genome shotgun (WGS) entry which is preliminary data.</text>
</comment>